<dbReference type="RefSeq" id="WP_173074506.1">
    <property type="nucleotide sequence ID" value="NZ_CP041345.1"/>
</dbReference>
<dbReference type="Proteomes" id="UP000500961">
    <property type="component" value="Chromosome"/>
</dbReference>
<evidence type="ECO:0000256" key="1">
    <source>
        <dbReference type="RuleBase" id="RU364089"/>
    </source>
</evidence>
<dbReference type="InterPro" id="IPR005322">
    <property type="entry name" value="Peptidase_C69"/>
</dbReference>
<dbReference type="GO" id="GO:0006508">
    <property type="term" value="P:proteolysis"/>
    <property type="evidence" value="ECO:0007669"/>
    <property type="project" value="UniProtKB-KW"/>
</dbReference>
<keyword evidence="1" id="KW-0645">Protease</keyword>
<keyword evidence="3" id="KW-1185">Reference proteome</keyword>
<dbReference type="PANTHER" id="PTHR12994">
    <property type="entry name" value="SECERNIN"/>
    <property type="match status" value="1"/>
</dbReference>
<name>A0A7D3XGK7_9BACT</name>
<dbReference type="KEGG" id="ttz:FHG85_07425"/>
<proteinExistence type="inferred from homology"/>
<keyword evidence="1" id="KW-0378">Hydrolase</keyword>
<organism evidence="2 3">
    <name type="scientific">Tenuifilum thalassicum</name>
    <dbReference type="NCBI Taxonomy" id="2590900"/>
    <lineage>
        <taxon>Bacteria</taxon>
        <taxon>Pseudomonadati</taxon>
        <taxon>Bacteroidota</taxon>
        <taxon>Bacteroidia</taxon>
        <taxon>Bacteroidales</taxon>
        <taxon>Tenuifilaceae</taxon>
        <taxon>Tenuifilum</taxon>
    </lineage>
</organism>
<sequence length="579" mass="66387">MNIRILKFWLTFQTVIYSIATYACTNYLVTKSASIDGSTMVSYAADSHIRYGELYFRPRGKWPAGSMITLYDRGTNKPLGQIPQPTETYQVIGFMNEFQVAIGETTFGGIKELRDSTAIVDYGSLMFLALQRAKTAREAIKVMVELVEQYGYASSGESFSIGDPNEVWILEMIAKKTNLKYDKRLKKKINVDKGAVWVAVRIPDGYISAHANQARIQTFPLENLRNSISSKNLNLIFNPEVEVVYSHDVIEYARKNGYYQGTDNEFSFSDVYNPITFEGARFCDARVWAFFNHAADGMKKYWDYAKGENLKNRMPLYIKPNRKLSVHDLMNFKRDHLEETELDMSKDVGAGPHGLPYRWRPLTWDIDGTTYFHERVTATQQTGFSFIAQMRSWLPNPIGGIFWFGVDDAASTVYVPIYCGINRIPESYAEGNGDMLTYSPTSAFWIFNRVAHFAYLRYDLIIEDIKKVQRELETKFIAYTPAVDVAAMKLYDTNPNLAIEFLTDYSVNTANATVQKWNDLSNYLLVKYIDGNVKKEKNGKFERNPWGFPASPSQPGYREEWLRTIINETGNKFKEPNNN</sequence>
<reference evidence="2 3" key="1">
    <citation type="submission" date="2019-07" db="EMBL/GenBank/DDBJ databases">
        <title>Thalassofilum flectens gen. nov., sp. nov., a novel moderate thermophilic anaerobe from a shallow sea hot spring in Kunashir Island (Russia), representing a new family in the order Bacteroidales, and proposal of Thalassofilacea fam. nov.</title>
        <authorList>
            <person name="Kochetkova T.V."/>
            <person name="Podosokorskaya O.A."/>
            <person name="Novikov A."/>
            <person name="Elcheninov A.G."/>
            <person name="Toshchakov S.V."/>
            <person name="Kublanov I.V."/>
        </authorList>
    </citation>
    <scope>NUCLEOTIDE SEQUENCE [LARGE SCALE GENOMIC DNA]</scope>
    <source>
        <strain evidence="2 3">38-H</strain>
    </source>
</reference>
<protein>
    <recommendedName>
        <fullName evidence="1">Dipeptidase</fullName>
        <ecNumber evidence="1">3.4.-.-</ecNumber>
    </recommendedName>
</protein>
<comment type="catalytic activity">
    <reaction evidence="1">
        <text>an L-aminoacyl-L-amino acid + H2O = 2 an L-alpha-amino acid</text>
        <dbReference type="Rhea" id="RHEA:48940"/>
        <dbReference type="ChEBI" id="CHEBI:15377"/>
        <dbReference type="ChEBI" id="CHEBI:59869"/>
        <dbReference type="ChEBI" id="CHEBI:77460"/>
    </reaction>
</comment>
<gene>
    <name evidence="2" type="ORF">FHG85_07425</name>
</gene>
<accession>A0A7D3XGK7</accession>
<dbReference type="PANTHER" id="PTHR12994:SF17">
    <property type="entry name" value="LD30995P"/>
    <property type="match status" value="1"/>
</dbReference>
<comment type="similarity">
    <text evidence="1">Belongs to the peptidase C69 family.</text>
</comment>
<dbReference type="AlphaFoldDB" id="A0A7D3XGK7"/>
<dbReference type="GO" id="GO:0070004">
    <property type="term" value="F:cysteine-type exopeptidase activity"/>
    <property type="evidence" value="ECO:0007669"/>
    <property type="project" value="InterPro"/>
</dbReference>
<dbReference type="EMBL" id="CP041345">
    <property type="protein sequence ID" value="QKG80097.1"/>
    <property type="molecule type" value="Genomic_DNA"/>
</dbReference>
<keyword evidence="1" id="KW-0224">Dipeptidase</keyword>
<evidence type="ECO:0000313" key="3">
    <source>
        <dbReference type="Proteomes" id="UP000500961"/>
    </source>
</evidence>
<dbReference type="GO" id="GO:0016805">
    <property type="term" value="F:dipeptidase activity"/>
    <property type="evidence" value="ECO:0007669"/>
    <property type="project" value="UniProtKB-KW"/>
</dbReference>
<dbReference type="PROSITE" id="PS51257">
    <property type="entry name" value="PROKAR_LIPOPROTEIN"/>
    <property type="match status" value="1"/>
</dbReference>
<dbReference type="Pfam" id="PF03577">
    <property type="entry name" value="Peptidase_C69"/>
    <property type="match status" value="2"/>
</dbReference>
<dbReference type="EC" id="3.4.-.-" evidence="1"/>
<evidence type="ECO:0000313" key="2">
    <source>
        <dbReference type="EMBL" id="QKG80097.1"/>
    </source>
</evidence>